<evidence type="ECO:0000313" key="2">
    <source>
        <dbReference type="Proteomes" id="UP000214365"/>
    </source>
</evidence>
<sequence length="141" mass="16177">MAHWKYDFTGRTTPAMIRQTPNGRIDVSFCIDEQISEAENTCPAQRHVVAFAHRVGTNNTYMLKIRYDLNPDYFEIDDKKEWREACDYHYLVELDVVRAACDAGHGPSLIDWGTTKQGPDMPYPNGLMDAFISRCALLERS</sequence>
<dbReference type="Proteomes" id="UP000214365">
    <property type="component" value="Unassembled WGS sequence"/>
</dbReference>
<organism evidence="1 2">
    <name type="scientific">Talaromyces atroroseus</name>
    <dbReference type="NCBI Taxonomy" id="1441469"/>
    <lineage>
        <taxon>Eukaryota</taxon>
        <taxon>Fungi</taxon>
        <taxon>Dikarya</taxon>
        <taxon>Ascomycota</taxon>
        <taxon>Pezizomycotina</taxon>
        <taxon>Eurotiomycetes</taxon>
        <taxon>Eurotiomycetidae</taxon>
        <taxon>Eurotiales</taxon>
        <taxon>Trichocomaceae</taxon>
        <taxon>Talaromyces</taxon>
        <taxon>Talaromyces sect. Trachyspermi</taxon>
    </lineage>
</organism>
<reference evidence="1 2" key="1">
    <citation type="submission" date="2015-06" db="EMBL/GenBank/DDBJ databases">
        <title>Talaromyces atroroseus IBT 11181 draft genome.</title>
        <authorList>
            <person name="Rasmussen K.B."/>
            <person name="Rasmussen S."/>
            <person name="Petersen B."/>
            <person name="Sicheritz-Ponten T."/>
            <person name="Mortensen U.H."/>
            <person name="Thrane U."/>
        </authorList>
    </citation>
    <scope>NUCLEOTIDE SEQUENCE [LARGE SCALE GENOMIC DNA]</scope>
    <source>
        <strain evidence="1 2">IBT 11181</strain>
    </source>
</reference>
<protein>
    <submittedName>
        <fullName evidence="1">Uncharacterized protein</fullName>
    </submittedName>
</protein>
<evidence type="ECO:0000313" key="1">
    <source>
        <dbReference type="EMBL" id="OKL59377.1"/>
    </source>
</evidence>
<dbReference type="RefSeq" id="XP_020119498.1">
    <property type="nucleotide sequence ID" value="XM_020267548.1"/>
</dbReference>
<keyword evidence="2" id="KW-1185">Reference proteome</keyword>
<accession>A0A225B0R1</accession>
<dbReference type="GeneID" id="31005003"/>
<dbReference type="EMBL" id="LFMY01000007">
    <property type="protein sequence ID" value="OKL59377.1"/>
    <property type="molecule type" value="Genomic_DNA"/>
</dbReference>
<comment type="caution">
    <text evidence="1">The sequence shown here is derived from an EMBL/GenBank/DDBJ whole genome shotgun (WGS) entry which is preliminary data.</text>
</comment>
<gene>
    <name evidence="1" type="ORF">UA08_05247</name>
</gene>
<name>A0A225B0R1_TALAT</name>
<proteinExistence type="predicted"/>
<dbReference type="OrthoDB" id="4389629at2759"/>
<dbReference type="AlphaFoldDB" id="A0A225B0R1"/>